<evidence type="ECO:0000259" key="1">
    <source>
        <dbReference type="SMART" id="SM00382"/>
    </source>
</evidence>
<dbReference type="SMART" id="SM00382">
    <property type="entry name" value="AAA"/>
    <property type="match status" value="1"/>
</dbReference>
<keyword evidence="2" id="KW-0548">Nucleotidyltransferase</keyword>
<dbReference type="KEGG" id="pdo:PSDT_0126"/>
<dbReference type="Pfam" id="PF13177">
    <property type="entry name" value="DNA_pol3_delta2"/>
    <property type="match status" value="1"/>
</dbReference>
<dbReference type="EMBL" id="AEON01000002">
    <property type="protein sequence ID" value="EFT82875.1"/>
    <property type="molecule type" value="Genomic_DNA"/>
</dbReference>
<dbReference type="Gene3D" id="3.40.50.300">
    <property type="entry name" value="P-loop containing nucleotide triphosphate hydrolases"/>
    <property type="match status" value="1"/>
</dbReference>
<proteinExistence type="predicted"/>
<feature type="domain" description="AAA+ ATPase" evidence="1">
    <location>
        <begin position="44"/>
        <end position="182"/>
    </location>
</feature>
<dbReference type="eggNOG" id="COG0470">
    <property type="taxonomic scope" value="Bacteria"/>
</dbReference>
<dbReference type="InterPro" id="IPR027417">
    <property type="entry name" value="P-loop_NTPase"/>
</dbReference>
<sequence length="398" mass="43028">MTMASSVWDSIIGQKPTVDLLSRIASASHQSISHQAEGGGKKDLSQSWLICGAPGSGRSQVARAFAAALECPQGGCGQCPTCLQIMKGEHPDVTILATDKVTISIDQVRSLVTKSEQMPATAPWRILIIEDVDRMLERTTNVLLKEVEEPADRTIWLLCAPSSQDVLPTIRSRTRVVNLAIPPVAAISGFLQKTDGVEKPLADRCARLAQGHIGIARLYSRDDQALADRDEIVVSLLDLRKASDAVILAASMVDRAQSQAAASVQADVDRRTQEFLAVNGLGPQDKVPAALRGDFNAIGKKEDVRRRTTRLTRDVLDRFLTTISSVWRDMIIVQNGAEASSGLVNKENATAIINMAAGLSRQRVIANIRSVDLARRRLARNGSPLLVVEALLCSFLSA</sequence>
<evidence type="ECO:0000313" key="2">
    <source>
        <dbReference type="EMBL" id="EFT82875.1"/>
    </source>
</evidence>
<dbReference type="PATRIC" id="fig|864564.6.peg.140"/>
<dbReference type="EC" id="2.7.7.7" evidence="2"/>
<dbReference type="RefSeq" id="WP_006290776.1">
    <property type="nucleotide sequence ID" value="NZ_AP012333.1"/>
</dbReference>
<dbReference type="HOGENOM" id="CLU_006229_4_1_11"/>
<dbReference type="NCBIfam" id="NF005926">
    <property type="entry name" value="PRK07940.1"/>
    <property type="match status" value="1"/>
</dbReference>
<dbReference type="PANTHER" id="PTHR11669">
    <property type="entry name" value="REPLICATION FACTOR C / DNA POLYMERASE III GAMMA-TAU SUBUNIT"/>
    <property type="match status" value="1"/>
</dbReference>
<keyword evidence="2" id="KW-0808">Transferase</keyword>
<dbReference type="InterPro" id="IPR050238">
    <property type="entry name" value="DNA_Rep/Repair_Clamp_Loader"/>
</dbReference>
<protein>
    <submittedName>
        <fullName evidence="2">DNA polymerase III, delta' subunit</fullName>
        <ecNumber evidence="2">2.7.7.7</ecNumber>
    </submittedName>
</protein>
<dbReference type="Proteomes" id="UP000004946">
    <property type="component" value="Chromosome"/>
</dbReference>
<comment type="caution">
    <text evidence="2">The sequence shown here is derived from an EMBL/GenBank/DDBJ whole genome shotgun (WGS) entry which is preliminary data.</text>
</comment>
<dbReference type="GO" id="GO:0006261">
    <property type="term" value="P:DNA-templated DNA replication"/>
    <property type="evidence" value="ECO:0007669"/>
    <property type="project" value="TreeGrafter"/>
</dbReference>
<accession>E6K287</accession>
<dbReference type="InterPro" id="IPR003593">
    <property type="entry name" value="AAA+_ATPase"/>
</dbReference>
<organism evidence="2 3">
    <name type="scientific">Parascardovia denticolens DSM 10105 = JCM 12538</name>
    <dbReference type="NCBI Taxonomy" id="864564"/>
    <lineage>
        <taxon>Bacteria</taxon>
        <taxon>Bacillati</taxon>
        <taxon>Actinomycetota</taxon>
        <taxon>Actinomycetes</taxon>
        <taxon>Bifidobacteriales</taxon>
        <taxon>Bifidobacteriaceae</taxon>
        <taxon>Parascardovia</taxon>
    </lineage>
</organism>
<gene>
    <name evidence="2" type="ORF">HMPREF0620_1560</name>
</gene>
<keyword evidence="3" id="KW-1185">Reference proteome</keyword>
<dbReference type="AlphaFoldDB" id="E6K287"/>
<dbReference type="PANTHER" id="PTHR11669:SF8">
    <property type="entry name" value="DNA POLYMERASE III SUBUNIT DELTA"/>
    <property type="match status" value="1"/>
</dbReference>
<evidence type="ECO:0000313" key="3">
    <source>
        <dbReference type="Proteomes" id="UP000004946"/>
    </source>
</evidence>
<reference evidence="2 3" key="1">
    <citation type="submission" date="2010-12" db="EMBL/GenBank/DDBJ databases">
        <authorList>
            <person name="Muzny D."/>
            <person name="Qin X."/>
            <person name="Buhay C."/>
            <person name="Dugan-Rocha S."/>
            <person name="Ding Y."/>
            <person name="Chen G."/>
            <person name="Hawes A."/>
            <person name="Holder M."/>
            <person name="Jhangiani S."/>
            <person name="Johnson A."/>
            <person name="Khan Z."/>
            <person name="Li Z."/>
            <person name="Liu W."/>
            <person name="Liu X."/>
            <person name="Perez L."/>
            <person name="Shen H."/>
            <person name="Wang Q."/>
            <person name="Watt J."/>
            <person name="Xi L."/>
            <person name="Xin Y."/>
            <person name="Zhou J."/>
            <person name="Deng J."/>
            <person name="Jiang H."/>
            <person name="Liu Y."/>
            <person name="Qu J."/>
            <person name="Song X.-Z."/>
            <person name="Zhang L."/>
            <person name="Villasana D."/>
            <person name="Johnson A."/>
            <person name="Liu J."/>
            <person name="Liyanage D."/>
            <person name="Lorensuhewa L."/>
            <person name="Robinson T."/>
            <person name="Song A."/>
            <person name="Song B.-B."/>
            <person name="Dinh H."/>
            <person name="Thornton R."/>
            <person name="Coyle M."/>
            <person name="Francisco L."/>
            <person name="Jackson L."/>
            <person name="Javaid M."/>
            <person name="Korchina V."/>
            <person name="Kovar C."/>
            <person name="Mata R."/>
            <person name="Mathew T."/>
            <person name="Ngo R."/>
            <person name="Nguyen L."/>
            <person name="Nguyen N."/>
            <person name="Okwuonu G."/>
            <person name="Ongeri F."/>
            <person name="Pham C."/>
            <person name="Simmons D."/>
            <person name="Wilczek-Boney K."/>
            <person name="Hale W."/>
            <person name="Jakkamsetti A."/>
            <person name="Pham P."/>
            <person name="Ruth R."/>
            <person name="San Lucas F."/>
            <person name="Warren J."/>
            <person name="Zhang J."/>
            <person name="Zhao Z."/>
            <person name="Zhou C."/>
            <person name="Zhu D."/>
            <person name="Lee S."/>
            <person name="Bess C."/>
            <person name="Blankenburg K."/>
            <person name="Forbes L."/>
            <person name="Fu Q."/>
            <person name="Gubbala S."/>
            <person name="Hirani K."/>
            <person name="Jayaseelan J.C."/>
            <person name="Lara F."/>
            <person name="Munidasa M."/>
            <person name="Palculict T."/>
            <person name="Patil S."/>
            <person name="Pu L.-L."/>
            <person name="Saada N."/>
            <person name="Tang L."/>
            <person name="Weissenberger G."/>
            <person name="Zhu Y."/>
            <person name="Hemphill L."/>
            <person name="Shang Y."/>
            <person name="Youmans B."/>
            <person name="Ayvaz T."/>
            <person name="Ross M."/>
            <person name="Santibanez J."/>
            <person name="Aqrawi P."/>
            <person name="Gross S."/>
            <person name="Joshi V."/>
            <person name="Fowler G."/>
            <person name="Nazareth L."/>
            <person name="Reid J."/>
            <person name="Worley K."/>
            <person name="Petrosino J."/>
            <person name="Highlander S."/>
            <person name="Gibbs R."/>
        </authorList>
    </citation>
    <scope>NUCLEOTIDE SEQUENCE [LARGE SCALE GENOMIC DNA]</scope>
    <source>
        <strain evidence="2 3">DSM 10105</strain>
    </source>
</reference>
<dbReference type="SUPFAM" id="SSF52540">
    <property type="entry name" value="P-loop containing nucleoside triphosphate hydrolases"/>
    <property type="match status" value="1"/>
</dbReference>
<dbReference type="GO" id="GO:0003887">
    <property type="term" value="F:DNA-directed DNA polymerase activity"/>
    <property type="evidence" value="ECO:0007669"/>
    <property type="project" value="UniProtKB-EC"/>
</dbReference>
<name>E6K287_PARDN</name>